<keyword evidence="3" id="KW-1185">Reference proteome</keyword>
<reference evidence="2" key="1">
    <citation type="submission" date="2021-11" db="EMBL/GenBank/DDBJ databases">
        <authorList>
            <person name="Herlambang A."/>
            <person name="Guo Y."/>
            <person name="Takashima Y."/>
            <person name="Nishizawa T."/>
        </authorList>
    </citation>
    <scope>NUCLEOTIDE SEQUENCE</scope>
    <source>
        <strain evidence="2">E1425</strain>
    </source>
</reference>
<feature type="compositionally biased region" description="Acidic residues" evidence="1">
    <location>
        <begin position="125"/>
        <end position="134"/>
    </location>
</feature>
<dbReference type="Proteomes" id="UP000827284">
    <property type="component" value="Unassembled WGS sequence"/>
</dbReference>
<dbReference type="EMBL" id="BQFW01000014">
    <property type="protein sequence ID" value="GJJ78315.1"/>
    <property type="molecule type" value="Genomic_DNA"/>
</dbReference>
<accession>A0A9P3HKB5</accession>
<dbReference type="AlphaFoldDB" id="A0A9P3HKB5"/>
<name>A0A9P3HKB5_9FUNG</name>
<sequence length="212" mass="22865">MTRTRRLEVVSVGLIMDVYFYPDFGNHEAIVRRSFLRTFGGFASIYEGATASTAPRNPSLSPSASLTIIGAASLSAALIAGQMHPRDPGEVLDEALPKTPCNRATTENINSPSMVHSGHSLPDPFQDDNTDNADDAGQLSVAEEDQNSGQDVLNEFGSGIGGINKSDSIKLKEPWHTLAMYLTFLWSKHCSPIYGEPPGRARPGPSKAEFET</sequence>
<evidence type="ECO:0000313" key="2">
    <source>
        <dbReference type="EMBL" id="GJJ78315.1"/>
    </source>
</evidence>
<comment type="caution">
    <text evidence="2">The sequence shown here is derived from an EMBL/GenBank/DDBJ whole genome shotgun (WGS) entry which is preliminary data.</text>
</comment>
<evidence type="ECO:0000313" key="3">
    <source>
        <dbReference type="Proteomes" id="UP000827284"/>
    </source>
</evidence>
<gene>
    <name evidence="2" type="ORF">EMPS_10674</name>
</gene>
<dbReference type="OrthoDB" id="2370938at2759"/>
<reference evidence="2" key="2">
    <citation type="journal article" date="2022" name="Microbiol. Resour. Announc.">
        <title>Whole-Genome Sequence of Entomortierella parvispora E1425, a Mucoromycotan Fungus Associated with Burkholderiaceae-Related Endosymbiotic Bacteria.</title>
        <authorList>
            <person name="Herlambang A."/>
            <person name="Guo Y."/>
            <person name="Takashima Y."/>
            <person name="Narisawa K."/>
            <person name="Ohta H."/>
            <person name="Nishizawa T."/>
        </authorList>
    </citation>
    <scope>NUCLEOTIDE SEQUENCE</scope>
    <source>
        <strain evidence="2">E1425</strain>
    </source>
</reference>
<feature type="region of interest" description="Disordered" evidence="1">
    <location>
        <begin position="108"/>
        <end position="135"/>
    </location>
</feature>
<evidence type="ECO:0000256" key="1">
    <source>
        <dbReference type="SAM" id="MobiDB-lite"/>
    </source>
</evidence>
<protein>
    <submittedName>
        <fullName evidence="2">Uncharacterized protein</fullName>
    </submittedName>
</protein>
<organism evidence="2 3">
    <name type="scientific">Entomortierella parvispora</name>
    <dbReference type="NCBI Taxonomy" id="205924"/>
    <lineage>
        <taxon>Eukaryota</taxon>
        <taxon>Fungi</taxon>
        <taxon>Fungi incertae sedis</taxon>
        <taxon>Mucoromycota</taxon>
        <taxon>Mortierellomycotina</taxon>
        <taxon>Mortierellomycetes</taxon>
        <taxon>Mortierellales</taxon>
        <taxon>Mortierellaceae</taxon>
        <taxon>Entomortierella</taxon>
    </lineage>
</organism>
<proteinExistence type="predicted"/>